<protein>
    <submittedName>
        <fullName evidence="5">Toxic anion resistance protein</fullName>
    </submittedName>
</protein>
<dbReference type="PANTHER" id="PTHR38432">
    <property type="entry name" value="TELA-LIKE PROTEIN SAOUHSC_01408"/>
    <property type="match status" value="1"/>
</dbReference>
<proteinExistence type="inferred from homology"/>
<evidence type="ECO:0000256" key="2">
    <source>
        <dbReference type="PIRNR" id="PIRNR026508"/>
    </source>
</evidence>
<dbReference type="PANTHER" id="PTHR38432:SF1">
    <property type="entry name" value="TELA-LIKE PROTEIN SAOUHSC_01408"/>
    <property type="match status" value="1"/>
</dbReference>
<evidence type="ECO:0000256" key="4">
    <source>
        <dbReference type="SAM" id="MobiDB-lite"/>
    </source>
</evidence>
<feature type="coiled-coil region" evidence="3">
    <location>
        <begin position="354"/>
        <end position="381"/>
    </location>
</feature>
<gene>
    <name evidence="5" type="ORF">LKD48_08315</name>
</gene>
<organism evidence="5 6">
    <name type="scientific">Anthropogastromicrobium aceti</name>
    <dbReference type="NCBI Taxonomy" id="2981768"/>
    <lineage>
        <taxon>Bacteria</taxon>
        <taxon>Bacillati</taxon>
        <taxon>Bacillota</taxon>
        <taxon>Clostridia</taxon>
        <taxon>Lachnospirales</taxon>
        <taxon>Lachnospiraceae</taxon>
        <taxon>Anthropogastromicrobium</taxon>
    </lineage>
</organism>
<dbReference type="Proteomes" id="UP001198200">
    <property type="component" value="Unassembled WGS sequence"/>
</dbReference>
<comment type="caution">
    <text evidence="5">The sequence shown here is derived from an EMBL/GenBank/DDBJ whole genome shotgun (WGS) entry which is preliminary data.</text>
</comment>
<dbReference type="RefSeq" id="WP_118615710.1">
    <property type="nucleotide sequence ID" value="NZ_JAJEQN010000018.1"/>
</dbReference>
<dbReference type="EMBL" id="JAJEQN010000018">
    <property type="protein sequence ID" value="MCC2221633.1"/>
    <property type="molecule type" value="Genomic_DNA"/>
</dbReference>
<sequence length="384" mass="43667">MEEELKLDQAVPTLTFEPFTETKKEAPAPQQEMPKPEPIYEEEALLSEQEKKQVEAFAEKIDLNNSTLVLQYGAGAQKKIADFSDKTLENVRSKDLGETGTMLASLVSELKQTGEPEEEKGFFASFFKKSTGKLEALKARYEKAEGKVDEIVDILTKHQVQLIQDAAMLDQMYQLNQTYFKELSMYILAGKKKVDKARQTELETLRQKAIASGTQEDAQAVSDYSSMIERFEKKVHDLELTRMVALQMAPQIRMVQSNDTVMAEKIQSTIVNTIPLWKNQMVIAMGENHSAQAAKAQKEVTDMTNQLLLSNAQKLKQTTVDIRRESERGIVDIETLRQTNGILIDTMNEILKIQQEGREQRRQAQAQLAQMEQQMKEKLLEISK</sequence>
<evidence type="ECO:0000256" key="1">
    <source>
        <dbReference type="ARBA" id="ARBA00005541"/>
    </source>
</evidence>
<keyword evidence="3" id="KW-0175">Coiled coil</keyword>
<feature type="coiled-coil region" evidence="3">
    <location>
        <begin position="127"/>
        <end position="154"/>
    </location>
</feature>
<keyword evidence="6" id="KW-1185">Reference proteome</keyword>
<feature type="region of interest" description="Disordered" evidence="4">
    <location>
        <begin position="1"/>
        <end position="36"/>
    </location>
</feature>
<evidence type="ECO:0000313" key="6">
    <source>
        <dbReference type="Proteomes" id="UP001198200"/>
    </source>
</evidence>
<name>A0AAE3JCH0_9FIRM</name>
<evidence type="ECO:0000313" key="5">
    <source>
        <dbReference type="EMBL" id="MCC2221633.1"/>
    </source>
</evidence>
<evidence type="ECO:0000256" key="3">
    <source>
        <dbReference type="SAM" id="Coils"/>
    </source>
</evidence>
<comment type="similarity">
    <text evidence="1 2">Belongs to the TelA family.</text>
</comment>
<dbReference type="InterPro" id="IPR008863">
    <property type="entry name" value="Toxic_anion-R_TelA"/>
</dbReference>
<dbReference type="PIRSF" id="PIRSF026508">
    <property type="entry name" value="TelA"/>
    <property type="match status" value="1"/>
</dbReference>
<dbReference type="Pfam" id="PF05816">
    <property type="entry name" value="TelA"/>
    <property type="match status" value="1"/>
</dbReference>
<reference evidence="5 6" key="1">
    <citation type="submission" date="2021-10" db="EMBL/GenBank/DDBJ databases">
        <title>Anaerobic single-cell dispensing facilitates the cultivation of human gut bacteria.</title>
        <authorList>
            <person name="Afrizal A."/>
        </authorList>
    </citation>
    <scope>NUCLEOTIDE SEQUENCE [LARGE SCALE GENOMIC DNA]</scope>
    <source>
        <strain evidence="5 6">CLA-AA-H224</strain>
    </source>
</reference>
<accession>A0AAE3JCH0</accession>
<dbReference type="AlphaFoldDB" id="A0AAE3JCH0"/>